<dbReference type="CDD" id="cd01124">
    <property type="entry name" value="KaiC-like"/>
    <property type="match status" value="1"/>
</dbReference>
<evidence type="ECO:0000256" key="2">
    <source>
        <dbReference type="ARBA" id="ARBA00022553"/>
    </source>
</evidence>
<dbReference type="SMART" id="SM00382">
    <property type="entry name" value="AAA"/>
    <property type="match status" value="2"/>
</dbReference>
<evidence type="ECO:0000256" key="3">
    <source>
        <dbReference type="ARBA" id="ARBA00022679"/>
    </source>
</evidence>
<dbReference type="InterPro" id="IPR003593">
    <property type="entry name" value="AAA+_ATPase"/>
</dbReference>
<dbReference type="Proteomes" id="UP001237448">
    <property type="component" value="Unassembled WGS sequence"/>
</dbReference>
<dbReference type="SUPFAM" id="SSF52540">
    <property type="entry name" value="P-loop containing nucleoside triphosphate hydrolases"/>
    <property type="match status" value="2"/>
</dbReference>
<dbReference type="EC" id="2.7.11.1" evidence="1"/>
<protein>
    <recommendedName>
        <fullName evidence="1">non-specific serine/threonine protein kinase</fullName>
        <ecNumber evidence="1">2.7.11.1</ecNumber>
    </recommendedName>
</protein>
<reference evidence="8 9" key="1">
    <citation type="submission" date="2023-07" db="EMBL/GenBank/DDBJ databases">
        <title>Genomic Encyclopedia of Type Strains, Phase IV (KMG-IV): sequencing the most valuable type-strain genomes for metagenomic binning, comparative biology and taxonomic classification.</title>
        <authorList>
            <person name="Goeker M."/>
        </authorList>
    </citation>
    <scope>NUCLEOTIDE SEQUENCE [LARGE SCALE GENOMIC DNA]</scope>
    <source>
        <strain evidence="8 9">DSM 5896</strain>
    </source>
</reference>
<evidence type="ECO:0000256" key="1">
    <source>
        <dbReference type="ARBA" id="ARBA00012513"/>
    </source>
</evidence>
<dbReference type="PIRSF" id="PIRSF039117">
    <property type="entry name" value="KaiC"/>
    <property type="match status" value="1"/>
</dbReference>
<dbReference type="RefSeq" id="WP_307434861.1">
    <property type="nucleotide sequence ID" value="NZ_JAUSVK010000001.1"/>
</dbReference>
<comment type="caution">
    <text evidence="8">The sequence shown here is derived from an EMBL/GenBank/DDBJ whole genome shotgun (WGS) entry which is preliminary data.</text>
</comment>
<accession>A0ABU0FM91</accession>
<dbReference type="InterPro" id="IPR030665">
    <property type="entry name" value="KaiC"/>
</dbReference>
<dbReference type="InterPro" id="IPR051347">
    <property type="entry name" value="Circadian_clock_KaiC-rel"/>
</dbReference>
<proteinExistence type="predicted"/>
<keyword evidence="4" id="KW-0677">Repeat</keyword>
<keyword evidence="9" id="KW-1185">Reference proteome</keyword>
<name>A0ABU0FM91_9HYPH</name>
<keyword evidence="3" id="KW-0808">Transferase</keyword>
<feature type="domain" description="KaiC" evidence="7">
    <location>
        <begin position="241"/>
        <end position="475"/>
    </location>
</feature>
<evidence type="ECO:0000313" key="9">
    <source>
        <dbReference type="Proteomes" id="UP001237448"/>
    </source>
</evidence>
<keyword evidence="5" id="KW-0418">Kinase</keyword>
<evidence type="ECO:0000256" key="4">
    <source>
        <dbReference type="ARBA" id="ARBA00022737"/>
    </source>
</evidence>
<keyword evidence="2" id="KW-0597">Phosphoprotein</keyword>
<dbReference type="PANTHER" id="PTHR42926:SF1">
    <property type="entry name" value="CIRCADIAN CLOCK OSCILLATOR PROTEIN KAIC 1"/>
    <property type="match status" value="1"/>
</dbReference>
<gene>
    <name evidence="8" type="ORF">J3R73_005517</name>
</gene>
<dbReference type="Gene3D" id="3.40.50.300">
    <property type="entry name" value="P-loop containing nucleotide triphosphate hydrolases"/>
    <property type="match status" value="2"/>
</dbReference>
<dbReference type="InterPro" id="IPR014774">
    <property type="entry name" value="KaiC-like_dom"/>
</dbReference>
<dbReference type="InterPro" id="IPR010624">
    <property type="entry name" value="KaiC_dom"/>
</dbReference>
<evidence type="ECO:0000256" key="6">
    <source>
        <dbReference type="ARBA" id="ARBA00022801"/>
    </source>
</evidence>
<sequence>MVEHLARLASGVSGLDAILGGGFVEGASYIIEGRPGAGKTILSNQVAFAQIAAGRRVLYITLLAETHDRLFQSLSTLTFFDREKLGDGIKYVSVFQSLRDEGLDGVVTLLRKEIQRQAATLLVFDGLLNARERAETDLDVKTFVAEIQSQAAFVGCTVLFLTSTRTKDSSAEHTMVDGVIELCDDIAGVRSFRRLQVRKSRGSRSLGGYHQYEIGEDGIVAFPRLEAVLARTSVEDAPAALRMTSGVDGLDEAMGGGLPAGSITLVMGPPGSGKTSLGINFLSQASGEEPALHFGFYEPPSRLMLKAASLGLDMKDAVASEAIELVWHPLTENILDKLAHHLLEAVRRRGVKRLFIDGLGGFERAAIHPLRLVTFFAALTNELRALGVTTVATWELRDLSGAGMATPMPDISSVLDNLLLLNHVDTGAEVKRLISVLKVRDSAHSSRNHDLVFTDKGLAVVPDEIGGKLPHVAHPRGG</sequence>
<evidence type="ECO:0000259" key="7">
    <source>
        <dbReference type="PROSITE" id="PS51146"/>
    </source>
</evidence>
<organism evidence="8 9">
    <name type="scientific">Labrys monachus</name>
    <dbReference type="NCBI Taxonomy" id="217067"/>
    <lineage>
        <taxon>Bacteria</taxon>
        <taxon>Pseudomonadati</taxon>
        <taxon>Pseudomonadota</taxon>
        <taxon>Alphaproteobacteria</taxon>
        <taxon>Hyphomicrobiales</taxon>
        <taxon>Xanthobacteraceae</taxon>
        <taxon>Labrys</taxon>
    </lineage>
</organism>
<keyword evidence="6" id="KW-0378">Hydrolase</keyword>
<evidence type="ECO:0000313" key="8">
    <source>
        <dbReference type="EMBL" id="MDQ0395725.1"/>
    </source>
</evidence>
<dbReference type="EMBL" id="JAUSVK010000001">
    <property type="protein sequence ID" value="MDQ0395725.1"/>
    <property type="molecule type" value="Genomic_DNA"/>
</dbReference>
<dbReference type="PANTHER" id="PTHR42926">
    <property type="match status" value="1"/>
</dbReference>
<dbReference type="InterPro" id="IPR027417">
    <property type="entry name" value="P-loop_NTPase"/>
</dbReference>
<dbReference type="Pfam" id="PF06745">
    <property type="entry name" value="ATPase"/>
    <property type="match status" value="2"/>
</dbReference>
<dbReference type="PROSITE" id="PS51146">
    <property type="entry name" value="KAIC"/>
    <property type="match status" value="1"/>
</dbReference>
<evidence type="ECO:0000256" key="5">
    <source>
        <dbReference type="ARBA" id="ARBA00022777"/>
    </source>
</evidence>